<reference evidence="2 3" key="1">
    <citation type="submission" date="2018-11" db="EMBL/GenBank/DDBJ databases">
        <title>Trebonia kvetii gen.nov., sp.nov., a novel acidophilic actinobacterium, and proposal of the new actinobacterial family Treboniaceae fam. nov.</title>
        <authorList>
            <person name="Rapoport D."/>
            <person name="Sagova-Mareckova M."/>
            <person name="Sedlacek I."/>
            <person name="Provaznik J."/>
            <person name="Kralova S."/>
            <person name="Pavlinic D."/>
            <person name="Benes V."/>
            <person name="Kopecky J."/>
        </authorList>
    </citation>
    <scope>NUCLEOTIDE SEQUENCE [LARGE SCALE GENOMIC DNA]</scope>
    <source>
        <strain evidence="2 3">15Tr583</strain>
    </source>
</reference>
<dbReference type="InterPro" id="IPR024078">
    <property type="entry name" value="LmbE-like_dom_sf"/>
</dbReference>
<protein>
    <submittedName>
        <fullName evidence="2">PIG-L family deacetylase</fullName>
    </submittedName>
</protein>
<sequence>MPTPSPPGCALWRGTRTYGAAWARRPARPHATMGRRRRRLATGRLCDNCLTLVVEVGMPVNLLTERARQGSPLIVLSPHLDDAVLSCGELIIRAAERTEVTVATLFTEAGPPPYTLSARSYLRQVGAPDAETLYRQRRSEDGAALESVGVASVLHAGLVEALYRRRAVTGVRRRWARLLPELDHVYPVYRLQVESGHLAPSDSRTLRDACRFVQGLADHRSALVLAPLGVGGHVDHVLARTAAEHSGAPIVYYSDFPYNLRQQADRSFIARSGLIEAGATQPTEAKAALIRAYRTQARALFPGDRIPLAPEVFFCPASMATPSGGTGDSD</sequence>
<evidence type="ECO:0000313" key="3">
    <source>
        <dbReference type="Proteomes" id="UP000460272"/>
    </source>
</evidence>
<evidence type="ECO:0000313" key="2">
    <source>
        <dbReference type="EMBL" id="TVZ02884.1"/>
    </source>
</evidence>
<dbReference type="GO" id="GO:0016137">
    <property type="term" value="P:glycoside metabolic process"/>
    <property type="evidence" value="ECO:0007669"/>
    <property type="project" value="UniProtKB-ARBA"/>
</dbReference>
<dbReference type="SUPFAM" id="SSF102588">
    <property type="entry name" value="LmbE-like"/>
    <property type="match status" value="1"/>
</dbReference>
<gene>
    <name evidence="2" type="ORF">EAS64_20605</name>
</gene>
<comment type="caution">
    <text evidence="2">The sequence shown here is derived from an EMBL/GenBank/DDBJ whole genome shotgun (WGS) entry which is preliminary data.</text>
</comment>
<dbReference type="Proteomes" id="UP000460272">
    <property type="component" value="Unassembled WGS sequence"/>
</dbReference>
<dbReference type="OrthoDB" id="116799at2"/>
<dbReference type="AlphaFoldDB" id="A0A6P2BUZ6"/>
<evidence type="ECO:0000256" key="1">
    <source>
        <dbReference type="ARBA" id="ARBA00022833"/>
    </source>
</evidence>
<accession>A0A6P2BUZ6</accession>
<proteinExistence type="predicted"/>
<dbReference type="Gene3D" id="3.40.50.10320">
    <property type="entry name" value="LmbE-like"/>
    <property type="match status" value="1"/>
</dbReference>
<name>A0A6P2BUZ6_9ACTN</name>
<dbReference type="Pfam" id="PF02585">
    <property type="entry name" value="PIG-L"/>
    <property type="match status" value="1"/>
</dbReference>
<organism evidence="2 3">
    <name type="scientific">Trebonia kvetii</name>
    <dbReference type="NCBI Taxonomy" id="2480626"/>
    <lineage>
        <taxon>Bacteria</taxon>
        <taxon>Bacillati</taxon>
        <taxon>Actinomycetota</taxon>
        <taxon>Actinomycetes</taxon>
        <taxon>Streptosporangiales</taxon>
        <taxon>Treboniaceae</taxon>
        <taxon>Trebonia</taxon>
    </lineage>
</organism>
<keyword evidence="3" id="KW-1185">Reference proteome</keyword>
<keyword evidence="1" id="KW-0862">Zinc</keyword>
<dbReference type="InterPro" id="IPR003737">
    <property type="entry name" value="GlcNAc_PI_deacetylase-related"/>
</dbReference>
<dbReference type="EMBL" id="RPFW01000004">
    <property type="protein sequence ID" value="TVZ02884.1"/>
    <property type="molecule type" value="Genomic_DNA"/>
</dbReference>